<organism evidence="1 2">
    <name type="scientific">Dreissena polymorpha</name>
    <name type="common">Zebra mussel</name>
    <name type="synonym">Mytilus polymorpha</name>
    <dbReference type="NCBI Taxonomy" id="45954"/>
    <lineage>
        <taxon>Eukaryota</taxon>
        <taxon>Metazoa</taxon>
        <taxon>Spiralia</taxon>
        <taxon>Lophotrochozoa</taxon>
        <taxon>Mollusca</taxon>
        <taxon>Bivalvia</taxon>
        <taxon>Autobranchia</taxon>
        <taxon>Heteroconchia</taxon>
        <taxon>Euheterodonta</taxon>
        <taxon>Imparidentia</taxon>
        <taxon>Neoheterodontei</taxon>
        <taxon>Myida</taxon>
        <taxon>Dreissenoidea</taxon>
        <taxon>Dreissenidae</taxon>
        <taxon>Dreissena</taxon>
    </lineage>
</organism>
<accession>A0A9D4FXW7</accession>
<dbReference type="Proteomes" id="UP000828390">
    <property type="component" value="Unassembled WGS sequence"/>
</dbReference>
<keyword evidence="2" id="KW-1185">Reference proteome</keyword>
<reference evidence="1" key="2">
    <citation type="submission" date="2020-11" db="EMBL/GenBank/DDBJ databases">
        <authorList>
            <person name="McCartney M.A."/>
            <person name="Auch B."/>
            <person name="Kono T."/>
            <person name="Mallez S."/>
            <person name="Becker A."/>
            <person name="Gohl D.M."/>
            <person name="Silverstein K.A.T."/>
            <person name="Koren S."/>
            <person name="Bechman K.B."/>
            <person name="Herman A."/>
            <person name="Abrahante J.E."/>
            <person name="Garbe J."/>
        </authorList>
    </citation>
    <scope>NUCLEOTIDE SEQUENCE</scope>
    <source>
        <strain evidence="1">Duluth1</strain>
        <tissue evidence="1">Whole animal</tissue>
    </source>
</reference>
<protein>
    <submittedName>
        <fullName evidence="1">Uncharacterized protein</fullName>
    </submittedName>
</protein>
<comment type="caution">
    <text evidence="1">The sequence shown here is derived from an EMBL/GenBank/DDBJ whole genome shotgun (WGS) entry which is preliminary data.</text>
</comment>
<dbReference type="AlphaFoldDB" id="A0A9D4FXW7"/>
<dbReference type="EMBL" id="JAIWYP010000006">
    <property type="protein sequence ID" value="KAH3803942.1"/>
    <property type="molecule type" value="Genomic_DNA"/>
</dbReference>
<evidence type="ECO:0000313" key="2">
    <source>
        <dbReference type="Proteomes" id="UP000828390"/>
    </source>
</evidence>
<reference evidence="1" key="1">
    <citation type="journal article" date="2019" name="bioRxiv">
        <title>The Genome of the Zebra Mussel, Dreissena polymorpha: A Resource for Invasive Species Research.</title>
        <authorList>
            <person name="McCartney M.A."/>
            <person name="Auch B."/>
            <person name="Kono T."/>
            <person name="Mallez S."/>
            <person name="Zhang Y."/>
            <person name="Obille A."/>
            <person name="Becker A."/>
            <person name="Abrahante J.E."/>
            <person name="Garbe J."/>
            <person name="Badalamenti J.P."/>
            <person name="Herman A."/>
            <person name="Mangelson H."/>
            <person name="Liachko I."/>
            <person name="Sullivan S."/>
            <person name="Sone E.D."/>
            <person name="Koren S."/>
            <person name="Silverstein K.A.T."/>
            <person name="Beckman K.B."/>
            <person name="Gohl D.M."/>
        </authorList>
    </citation>
    <scope>NUCLEOTIDE SEQUENCE</scope>
    <source>
        <strain evidence="1">Duluth1</strain>
        <tissue evidence="1">Whole animal</tissue>
    </source>
</reference>
<sequence length="54" mass="5770">MLLSGRPGIGGGQSLVITSGQLKANGGMTSEKKTRSHRFAFVVIFLYRGSVRVC</sequence>
<evidence type="ECO:0000313" key="1">
    <source>
        <dbReference type="EMBL" id="KAH3803942.1"/>
    </source>
</evidence>
<name>A0A9D4FXW7_DREPO</name>
<gene>
    <name evidence="1" type="ORF">DPMN_132214</name>
</gene>
<proteinExistence type="predicted"/>